<protein>
    <recommendedName>
        <fullName evidence="4">CRISPR-associated exonuclease Cas4</fullName>
        <ecNumber evidence="3">3.1.12.1</ecNumber>
    </recommendedName>
</protein>
<evidence type="ECO:0000256" key="8">
    <source>
        <dbReference type="ARBA" id="ARBA00022839"/>
    </source>
</evidence>
<evidence type="ECO:0000256" key="6">
    <source>
        <dbReference type="ARBA" id="ARBA00022723"/>
    </source>
</evidence>
<dbReference type="InterPro" id="IPR011604">
    <property type="entry name" value="PDDEXK-like_dom_sf"/>
</dbReference>
<keyword evidence="12" id="KW-0464">Manganese</keyword>
<dbReference type="EMBL" id="UOET01000146">
    <property type="protein sequence ID" value="VAW27681.1"/>
    <property type="molecule type" value="Genomic_DNA"/>
</dbReference>
<evidence type="ECO:0000256" key="5">
    <source>
        <dbReference type="ARBA" id="ARBA00022722"/>
    </source>
</evidence>
<dbReference type="AlphaFoldDB" id="A0A3B0U9G3"/>
<dbReference type="EC" id="3.1.12.1" evidence="3"/>
<evidence type="ECO:0000256" key="12">
    <source>
        <dbReference type="ARBA" id="ARBA00023211"/>
    </source>
</evidence>
<evidence type="ECO:0000259" key="14">
    <source>
        <dbReference type="Pfam" id="PF01930"/>
    </source>
</evidence>
<evidence type="ECO:0000256" key="4">
    <source>
        <dbReference type="ARBA" id="ARBA00020049"/>
    </source>
</evidence>
<comment type="catalytic activity">
    <reaction evidence="13">
        <text>exonucleolytic cleavage in the 5'- to 3'-direction to yield nucleoside 3'-phosphates.</text>
        <dbReference type="EC" id="3.1.12.1"/>
    </reaction>
</comment>
<keyword evidence="6" id="KW-0479">Metal-binding</keyword>
<keyword evidence="7" id="KW-0378">Hydrolase</keyword>
<feature type="domain" description="DUF83" evidence="14">
    <location>
        <begin position="6"/>
        <end position="189"/>
    </location>
</feature>
<dbReference type="Pfam" id="PF01930">
    <property type="entry name" value="Cas_Cas4"/>
    <property type="match status" value="1"/>
</dbReference>
<sequence>MSVTPSHIIEYLYCPRFTYFEYVLAIPQYEERHYKIQKGRQIHELKLVRNREYLRKKIGAVEKYTDQYLTNGYLRGKVDEILLLSDGTMAPLDYKFAVYKERIFETYRTQLYCYALLIEKNFKIPVKKGFLVYVRSRDKLLEVPVTDDDKNRVRKAADGVIEIIENNFYPNATKSKKRCVTCTYRNICTK</sequence>
<dbReference type="GO" id="GO:0051607">
    <property type="term" value="P:defense response to virus"/>
    <property type="evidence" value="ECO:0007669"/>
    <property type="project" value="UniProtKB-KW"/>
</dbReference>
<organism evidence="15">
    <name type="scientific">hydrothermal vent metagenome</name>
    <dbReference type="NCBI Taxonomy" id="652676"/>
    <lineage>
        <taxon>unclassified sequences</taxon>
        <taxon>metagenomes</taxon>
        <taxon>ecological metagenomes</taxon>
    </lineage>
</organism>
<gene>
    <name evidence="15" type="ORF">MNBD_BACTEROID07-812</name>
</gene>
<keyword evidence="8 15" id="KW-0269">Exonuclease</keyword>
<reference evidence="15" key="1">
    <citation type="submission" date="2018-06" db="EMBL/GenBank/DDBJ databases">
        <authorList>
            <person name="Zhirakovskaya E."/>
        </authorList>
    </citation>
    <scope>NUCLEOTIDE SEQUENCE</scope>
</reference>
<accession>A0A3B0U9G3</accession>
<dbReference type="GO" id="GO:0004527">
    <property type="term" value="F:exonuclease activity"/>
    <property type="evidence" value="ECO:0007669"/>
    <property type="project" value="UniProtKB-KW"/>
</dbReference>
<keyword evidence="10" id="KW-0411">Iron-sulfur</keyword>
<proteinExistence type="inferred from homology"/>
<dbReference type="PANTHER" id="PTHR36531:SF6">
    <property type="entry name" value="DNA REPLICATION ATP-DEPENDENT HELICASE_NUCLEASE DNA2"/>
    <property type="match status" value="1"/>
</dbReference>
<evidence type="ECO:0000256" key="10">
    <source>
        <dbReference type="ARBA" id="ARBA00023014"/>
    </source>
</evidence>
<evidence type="ECO:0000256" key="1">
    <source>
        <dbReference type="ARBA" id="ARBA00001966"/>
    </source>
</evidence>
<comment type="similarity">
    <text evidence="2">Belongs to the CRISPR-associated exonuclease Cas4 family.</text>
</comment>
<dbReference type="InterPro" id="IPR013343">
    <property type="entry name" value="CRISPR-assoc_prot_Cas4"/>
</dbReference>
<dbReference type="InterPro" id="IPR051827">
    <property type="entry name" value="Cas4_exonuclease"/>
</dbReference>
<keyword evidence="9" id="KW-0408">Iron</keyword>
<dbReference type="InterPro" id="IPR022765">
    <property type="entry name" value="Dna2/Cas4_DUF83"/>
</dbReference>
<evidence type="ECO:0000256" key="11">
    <source>
        <dbReference type="ARBA" id="ARBA00023118"/>
    </source>
</evidence>
<evidence type="ECO:0000256" key="7">
    <source>
        <dbReference type="ARBA" id="ARBA00022801"/>
    </source>
</evidence>
<name>A0A3B0U9G3_9ZZZZ</name>
<dbReference type="NCBIfam" id="TIGR00372">
    <property type="entry name" value="cas4"/>
    <property type="match status" value="1"/>
</dbReference>
<dbReference type="PANTHER" id="PTHR36531">
    <property type="entry name" value="CRISPR-ASSOCIATED EXONUCLEASE CAS4"/>
    <property type="match status" value="1"/>
</dbReference>
<keyword evidence="5" id="KW-0540">Nuclease</keyword>
<keyword evidence="11" id="KW-0051">Antiviral defense</keyword>
<dbReference type="GO" id="GO:0046872">
    <property type="term" value="F:metal ion binding"/>
    <property type="evidence" value="ECO:0007669"/>
    <property type="project" value="UniProtKB-KW"/>
</dbReference>
<evidence type="ECO:0000256" key="3">
    <source>
        <dbReference type="ARBA" id="ARBA00012768"/>
    </source>
</evidence>
<dbReference type="GO" id="GO:0051536">
    <property type="term" value="F:iron-sulfur cluster binding"/>
    <property type="evidence" value="ECO:0007669"/>
    <property type="project" value="UniProtKB-KW"/>
</dbReference>
<evidence type="ECO:0000256" key="9">
    <source>
        <dbReference type="ARBA" id="ARBA00023004"/>
    </source>
</evidence>
<dbReference type="Gene3D" id="3.90.320.10">
    <property type="match status" value="1"/>
</dbReference>
<evidence type="ECO:0000313" key="15">
    <source>
        <dbReference type="EMBL" id="VAW27681.1"/>
    </source>
</evidence>
<evidence type="ECO:0000256" key="13">
    <source>
        <dbReference type="ARBA" id="ARBA00033996"/>
    </source>
</evidence>
<comment type="cofactor">
    <cofactor evidence="1">
        <name>[4Fe-4S] cluster</name>
        <dbReference type="ChEBI" id="CHEBI:49883"/>
    </cofactor>
</comment>
<evidence type="ECO:0000256" key="2">
    <source>
        <dbReference type="ARBA" id="ARBA00009189"/>
    </source>
</evidence>